<evidence type="ECO:0000313" key="1">
    <source>
        <dbReference type="EMBL" id="OEH94392.1"/>
    </source>
</evidence>
<reference evidence="1 2" key="1">
    <citation type="submission" date="2016-08" db="EMBL/GenBank/DDBJ databases">
        <title>Genome of Bacillus solimangrovi GH2-4.</title>
        <authorList>
            <person name="Lim S."/>
            <person name="Kim B.-C."/>
        </authorList>
    </citation>
    <scope>NUCLEOTIDE SEQUENCE [LARGE SCALE GENOMIC DNA]</scope>
    <source>
        <strain evidence="1 2">GH2-4</strain>
    </source>
</reference>
<dbReference type="Proteomes" id="UP000095209">
    <property type="component" value="Unassembled WGS sequence"/>
</dbReference>
<dbReference type="RefSeq" id="WP_069715539.1">
    <property type="nucleotide sequence ID" value="NZ_MJEH01000002.1"/>
</dbReference>
<name>A0A1E5LJX4_9BACI</name>
<keyword evidence="2" id="KW-1185">Reference proteome</keyword>
<sequence length="289" mass="33311">MKNVIEAVEFKLKSAKYHYHQSLEASSQLNKENIHIFISEFCAMMEVLQSGIEIASSCALKQSAVDVRTFEKSMNKEDNDKLKYIKQFLNANQKGNVFEISDNEEVQIIPIPKRNKLELFEKRNVLKYMNDTMTLSEKIINDYMEIYEKSATHFDQSWRTIDVNRTSFLCKECGKFVTKILNHVGNLSDLSLKDGEPFISRREYVYGHELIRADILPVSTITEDEVIVPINMLYFDAKKEPAIGCCGPDASTFNIYCRNGHAVGMEAADCWMPHFVRIPLDKVTRREVI</sequence>
<dbReference type="AlphaFoldDB" id="A0A1E5LJX4"/>
<proteinExistence type="predicted"/>
<dbReference type="OrthoDB" id="1191130at2"/>
<gene>
    <name evidence="1" type="ORF">BFG57_07975</name>
</gene>
<organism evidence="1 2">
    <name type="scientific">Bacillus solimangrovi</name>
    <dbReference type="NCBI Taxonomy" id="1305675"/>
    <lineage>
        <taxon>Bacteria</taxon>
        <taxon>Bacillati</taxon>
        <taxon>Bacillota</taxon>
        <taxon>Bacilli</taxon>
        <taxon>Bacillales</taxon>
        <taxon>Bacillaceae</taxon>
        <taxon>Bacillus</taxon>
    </lineage>
</organism>
<evidence type="ECO:0000313" key="2">
    <source>
        <dbReference type="Proteomes" id="UP000095209"/>
    </source>
</evidence>
<dbReference type="EMBL" id="MJEH01000002">
    <property type="protein sequence ID" value="OEH94392.1"/>
    <property type="molecule type" value="Genomic_DNA"/>
</dbReference>
<protein>
    <submittedName>
        <fullName evidence="1">Uncharacterized protein</fullName>
    </submittedName>
</protein>
<comment type="caution">
    <text evidence="1">The sequence shown here is derived from an EMBL/GenBank/DDBJ whole genome shotgun (WGS) entry which is preliminary data.</text>
</comment>
<accession>A0A1E5LJX4</accession>